<accession>A0A6V7H1H4</accession>
<dbReference type="Proteomes" id="UP000752696">
    <property type="component" value="Unassembled WGS sequence"/>
</dbReference>
<dbReference type="EMBL" id="CAJDYZ010006283">
    <property type="protein sequence ID" value="CAD1473233.1"/>
    <property type="molecule type" value="Genomic_DNA"/>
</dbReference>
<protein>
    <submittedName>
        <fullName evidence="1">Uncharacterized protein</fullName>
    </submittedName>
</protein>
<reference evidence="1" key="1">
    <citation type="submission" date="2020-07" db="EMBL/GenBank/DDBJ databases">
        <authorList>
            <person name="Nazaruddin N."/>
        </authorList>
    </citation>
    <scope>NUCLEOTIDE SEQUENCE</scope>
</reference>
<feature type="non-terminal residue" evidence="1">
    <location>
        <position position="1"/>
    </location>
</feature>
<evidence type="ECO:0000313" key="1">
    <source>
        <dbReference type="EMBL" id="CAD1473233.1"/>
    </source>
</evidence>
<evidence type="ECO:0000313" key="2">
    <source>
        <dbReference type="Proteomes" id="UP000752696"/>
    </source>
</evidence>
<comment type="caution">
    <text evidence="1">The sequence shown here is derived from an EMBL/GenBank/DDBJ whole genome shotgun (WGS) entry which is preliminary data.</text>
</comment>
<keyword evidence="2" id="KW-1185">Reference proteome</keyword>
<organism evidence="1 2">
    <name type="scientific">Heterotrigona itama</name>
    <dbReference type="NCBI Taxonomy" id="395501"/>
    <lineage>
        <taxon>Eukaryota</taxon>
        <taxon>Metazoa</taxon>
        <taxon>Ecdysozoa</taxon>
        <taxon>Arthropoda</taxon>
        <taxon>Hexapoda</taxon>
        <taxon>Insecta</taxon>
        <taxon>Pterygota</taxon>
        <taxon>Neoptera</taxon>
        <taxon>Endopterygota</taxon>
        <taxon>Hymenoptera</taxon>
        <taxon>Apocrita</taxon>
        <taxon>Aculeata</taxon>
        <taxon>Apoidea</taxon>
        <taxon>Anthophila</taxon>
        <taxon>Apidae</taxon>
        <taxon>Heterotrigona</taxon>
    </lineage>
</organism>
<proteinExistence type="predicted"/>
<dbReference type="AlphaFoldDB" id="A0A6V7H1H4"/>
<gene>
    <name evidence="1" type="ORF">MHI_LOCUS364656</name>
</gene>
<name>A0A6V7H1H4_9HYME</name>
<feature type="non-terminal residue" evidence="1">
    <location>
        <position position="49"/>
    </location>
</feature>
<sequence length="49" mass="5876">IREIKVLQYGDQVVAFVQPQLYYVSARQQMAQHYQHDDRSTINTQFTFL</sequence>